<dbReference type="Proteomes" id="UP000037923">
    <property type="component" value="Unassembled WGS sequence"/>
</dbReference>
<dbReference type="RefSeq" id="XP_015665222.1">
    <property type="nucleotide sequence ID" value="XM_015797214.1"/>
</dbReference>
<name>A0A0M9GBA6_LEPPY</name>
<gene>
    <name evidence="4" type="ORF">ABB37_00850</name>
</gene>
<organism evidence="4 5">
    <name type="scientific">Leptomonas pyrrhocoris</name>
    <name type="common">Firebug parasite</name>
    <dbReference type="NCBI Taxonomy" id="157538"/>
    <lineage>
        <taxon>Eukaryota</taxon>
        <taxon>Discoba</taxon>
        <taxon>Euglenozoa</taxon>
        <taxon>Kinetoplastea</taxon>
        <taxon>Metakinetoplastina</taxon>
        <taxon>Trypanosomatida</taxon>
        <taxon>Trypanosomatidae</taxon>
        <taxon>Leishmaniinae</taxon>
        <taxon>Leptomonas</taxon>
    </lineage>
</organism>
<accession>A0A0M9GBA6</accession>
<reference evidence="4 5" key="1">
    <citation type="submission" date="2015-07" db="EMBL/GenBank/DDBJ databases">
        <title>High-quality genome of monoxenous trypanosomatid Leptomonas pyrrhocoris.</title>
        <authorList>
            <person name="Flegontov P."/>
            <person name="Butenko A."/>
            <person name="Firsov S."/>
            <person name="Vlcek C."/>
            <person name="Logacheva M.D."/>
            <person name="Field M."/>
            <person name="Filatov D."/>
            <person name="Flegontova O."/>
            <person name="Gerasimov E."/>
            <person name="Jackson A.P."/>
            <person name="Kelly S."/>
            <person name="Opperdoes F."/>
            <person name="O'Reilly A."/>
            <person name="Votypka J."/>
            <person name="Yurchenko V."/>
            <person name="Lukes J."/>
        </authorList>
    </citation>
    <scope>NUCLEOTIDE SEQUENCE [LARGE SCALE GENOMIC DNA]</scope>
    <source>
        <strain evidence="4">H10</strain>
    </source>
</reference>
<feature type="region of interest" description="Disordered" evidence="1">
    <location>
        <begin position="95"/>
        <end position="115"/>
    </location>
</feature>
<evidence type="ECO:0000259" key="2">
    <source>
        <dbReference type="Pfam" id="PF07992"/>
    </source>
</evidence>
<protein>
    <submittedName>
        <fullName evidence="4">Uncharacterized protein</fullName>
    </submittedName>
</protein>
<dbReference type="PANTHER" id="PTHR21178">
    <property type="entry name" value="CILIA- AND FLAGELLA-ASSOCIATED PROTEIN 61"/>
    <property type="match status" value="1"/>
</dbReference>
<dbReference type="PANTHER" id="PTHR21178:SF8">
    <property type="entry name" value="CILIA- AND FLAGELLA-ASSOCIATED PROTEIN 61"/>
    <property type="match status" value="1"/>
</dbReference>
<feature type="compositionally biased region" description="Low complexity" evidence="1">
    <location>
        <begin position="1194"/>
        <end position="1214"/>
    </location>
</feature>
<feature type="domain" description="Cilia- and flagella-associated protein 61 N-terminal" evidence="3">
    <location>
        <begin position="230"/>
        <end position="316"/>
    </location>
</feature>
<dbReference type="InterPro" id="IPR038884">
    <property type="entry name" value="CFAP61"/>
</dbReference>
<dbReference type="GO" id="GO:0016491">
    <property type="term" value="F:oxidoreductase activity"/>
    <property type="evidence" value="ECO:0007669"/>
    <property type="project" value="InterPro"/>
</dbReference>
<evidence type="ECO:0000313" key="5">
    <source>
        <dbReference type="Proteomes" id="UP000037923"/>
    </source>
</evidence>
<evidence type="ECO:0000256" key="1">
    <source>
        <dbReference type="SAM" id="MobiDB-lite"/>
    </source>
</evidence>
<dbReference type="Gene3D" id="3.50.50.60">
    <property type="entry name" value="FAD/NAD(P)-binding domain"/>
    <property type="match status" value="2"/>
</dbReference>
<feature type="region of interest" description="Disordered" evidence="1">
    <location>
        <begin position="1352"/>
        <end position="1375"/>
    </location>
</feature>
<dbReference type="InterPro" id="IPR036188">
    <property type="entry name" value="FAD/NAD-bd_sf"/>
</dbReference>
<sequence>MTLEGTIAGLRYRRSRRSDAAPLARMMELGDAIGGGLPTPGVFRVFTERDFALLIETAMICVTAVRDVPSSEAAATATDKTEEVVAGFISLDDVPPNHSISGGAGQNSGDSNTQESVRAQMAAYIPIKKQEGPVTQANSLWLRMLLSPESAFLNSSTNCAPTGLSATGSKTLSGKTALSYSTPEITMDLLRVTLGSLSGVEHVFLSLGGPFACLSEIPGLSKLPSTVASSSTSSTTASVFHLGRAAVLPPLTMRQGRVEDYDDAVTLLVAGGPGIITRLPPQFYLEELLQAQDAQHKVIVAEDSVTHEVVGLACVRQLNLEEQQYLARFYNTDMLERLKPMNVDGSETAAAPAAPYHDSRAPSCTASIFFLYFNPHFEHSAYQLLPYIFLQFPLCDYAALQCTHAQRLPEPMVLQRFQYMPLRRYQPHNVRGEVTPPPDALWVCPRVSLEAEAGMQAQVAPLFGPAGAELWAAVMAQFGAPHAAPAAGSGVHAVLHQQQQKQQLRRNSTSTTAGGAGSILPGCSMELLSALREDLGIEASHEKTRQAAGPVPIGAVFALSWGLPAASSSPSSTAGRTVVGVLSVQPLSVGEMYALRANYDLDRFLSFNTAGSYDYTATDIFISAGEGPLRYRSAELPGLAVRFAYIRPAFRHHLKFFLREVLRQTRTEVLLNLTSVDASLCQTALLAFTYAPPRRVVEVEGTTTASKTITNNYAGGIDEDGDSEKSTIRIPEVNDVTPALARDKTASNAAAAAAGKEKEKDDERGNAANLALSSLFFTTRRLLSDERVRVHPRLVVVGASATALSMLYELFRVPYVELLNVTLIATDGIPPHPNQTIGDSVIARSRQQQIWQADTMGLLEREYMRLRLGDGINTTASLSIGANVVRVVQGTLIDIDTNLKYVQLENGVYEPYDHLILATGRQYIVPPAIRALQQQEARSTLDGVMALSGVLAEDKLRHALSELNQSNATSIANVVVYGSGLDAIATLSTMISVGFPAQRLVLCRPQPDGSSGVSSGGVFRDAACADAAMALFRVMGVTVLDGYGVSRLEFDDELLSSVMLASLSFERKAGDAVELPCSMIVCLEDKDIDHSVLSALTKRSIVFDGRVIVGTAYETSQPDVMAAGPVAMFSRRYGATESFETYSARDVGRDVAHVLLGRLGLEEFRRGGHDTHRSTLSETHPSTPDAKEDTLNGATATPNTTSSPSSSAASPQAADAAAAAAAHAPLPFYPSPVTRRVRMPCNYHYFSAVRGAAQFEPKDCIRLEYASTDMPAISLDDVPNTVTVSHGCGDDGEERALREMLIIFIHRRHRTVDGVVYFGNGTPPVHNYRALIGLPESLFHLEFRFNEALAKGGSSSSAGDSEEKSSASLDATTQRAGGGCGVLTAPIRNHRLDLVAYLRLPLFHPLLCEHFTTFFAQLRREVETVEEVNAERERVLREAQASGKLTPEDAAAQVAALTDTKTAFRYKVQLALLKYLHEGKDRRPQSMYLPGIERQVAMQRNAG</sequence>
<feature type="domain" description="FAD/NAD(P)-binding" evidence="2">
    <location>
        <begin position="793"/>
        <end position="1130"/>
    </location>
</feature>
<dbReference type="Pfam" id="PF16092">
    <property type="entry name" value="CFAP61_N"/>
    <property type="match status" value="1"/>
</dbReference>
<dbReference type="OrthoDB" id="382863at2759"/>
<comment type="caution">
    <text evidence="4">The sequence shown here is derived from an EMBL/GenBank/DDBJ whole genome shotgun (WGS) entry which is preliminary data.</text>
</comment>
<dbReference type="Pfam" id="PF07992">
    <property type="entry name" value="Pyr_redox_2"/>
    <property type="match status" value="1"/>
</dbReference>
<dbReference type="SUPFAM" id="SSF51905">
    <property type="entry name" value="FAD/NAD(P)-binding domain"/>
    <property type="match status" value="1"/>
</dbReference>
<feature type="compositionally biased region" description="Basic and acidic residues" evidence="1">
    <location>
        <begin position="1166"/>
        <end position="1175"/>
    </location>
</feature>
<keyword evidence="5" id="KW-1185">Reference proteome</keyword>
<proteinExistence type="predicted"/>
<dbReference type="GeneID" id="26901147"/>
<dbReference type="OMA" id="RRYQPHN"/>
<feature type="region of interest" description="Disordered" evidence="1">
    <location>
        <begin position="1166"/>
        <end position="1214"/>
    </location>
</feature>
<dbReference type="InterPro" id="IPR023753">
    <property type="entry name" value="FAD/NAD-binding_dom"/>
</dbReference>
<dbReference type="InterPro" id="IPR032151">
    <property type="entry name" value="CFAP61_N"/>
</dbReference>
<dbReference type="EMBL" id="LGTL01000001">
    <property type="protein sequence ID" value="KPA86783.1"/>
    <property type="molecule type" value="Genomic_DNA"/>
</dbReference>
<evidence type="ECO:0000313" key="4">
    <source>
        <dbReference type="EMBL" id="KPA86783.1"/>
    </source>
</evidence>
<dbReference type="VEuPathDB" id="TriTrypDB:LpyrH10_01_8500"/>
<evidence type="ECO:0000259" key="3">
    <source>
        <dbReference type="Pfam" id="PF16092"/>
    </source>
</evidence>